<proteinExistence type="predicted"/>
<protein>
    <submittedName>
        <fullName evidence="1">Uncharacterized protein</fullName>
    </submittedName>
</protein>
<evidence type="ECO:0000313" key="1">
    <source>
        <dbReference type="EMBL" id="QMW05498.1"/>
    </source>
</evidence>
<dbReference type="KEGG" id="sfol:H3H32_11725"/>
<sequence>MIQTIELNDDRILGYRIDGDITLQDMTPLIEEIKNKVAHHPTKLRAYAEYVRIGSISPRPFGKT</sequence>
<reference evidence="1 2" key="1">
    <citation type="submission" date="2020-07" db="EMBL/GenBank/DDBJ databases">
        <title>Spirosoma foliorum sp. nov., isolated from the leaves on the Nejang mountain Korea, Republic of.</title>
        <authorList>
            <person name="Ho H."/>
            <person name="Lee Y.-J."/>
            <person name="Nurcahyanto D.-A."/>
            <person name="Kim S.-G."/>
        </authorList>
    </citation>
    <scope>NUCLEOTIDE SEQUENCE [LARGE SCALE GENOMIC DNA]</scope>
    <source>
        <strain evidence="1 2">PL0136</strain>
    </source>
</reference>
<name>A0A7G5H306_9BACT</name>
<keyword evidence="2" id="KW-1185">Reference proteome</keyword>
<gene>
    <name evidence="1" type="ORF">H3H32_11725</name>
</gene>
<accession>A0A7G5H306</accession>
<dbReference type="EMBL" id="CP059732">
    <property type="protein sequence ID" value="QMW05498.1"/>
    <property type="molecule type" value="Genomic_DNA"/>
</dbReference>
<dbReference type="Gene3D" id="3.40.50.10600">
    <property type="entry name" value="SpoIIaa-like domains"/>
    <property type="match status" value="1"/>
</dbReference>
<dbReference type="InterPro" id="IPR038396">
    <property type="entry name" value="SpoIIAA-like_sf"/>
</dbReference>
<dbReference type="Proteomes" id="UP000515369">
    <property type="component" value="Chromosome"/>
</dbReference>
<evidence type="ECO:0000313" key="2">
    <source>
        <dbReference type="Proteomes" id="UP000515369"/>
    </source>
</evidence>
<dbReference type="RefSeq" id="WP_182462880.1">
    <property type="nucleotide sequence ID" value="NZ_CP059732.1"/>
</dbReference>
<dbReference type="AlphaFoldDB" id="A0A7G5H306"/>
<organism evidence="1 2">
    <name type="scientific">Spirosoma foliorum</name>
    <dbReference type="NCBI Taxonomy" id="2710596"/>
    <lineage>
        <taxon>Bacteria</taxon>
        <taxon>Pseudomonadati</taxon>
        <taxon>Bacteroidota</taxon>
        <taxon>Cytophagia</taxon>
        <taxon>Cytophagales</taxon>
        <taxon>Cytophagaceae</taxon>
        <taxon>Spirosoma</taxon>
    </lineage>
</organism>